<keyword evidence="9" id="KW-1133">Transmembrane helix</keyword>
<dbReference type="InterPro" id="IPR004358">
    <property type="entry name" value="Sig_transdc_His_kin-like_C"/>
</dbReference>
<keyword evidence="5" id="KW-0547">Nucleotide-binding</keyword>
<dbReference type="SMART" id="SM00388">
    <property type="entry name" value="HisKA"/>
    <property type="match status" value="1"/>
</dbReference>
<sequence length="575" mass="65256">MIKSIKNINFFKPPFWEDRDPNLEQKESLFDYRKLWIGVIAIISLVASVPLFVLTFLNLSIYEKAIQAEVEYPLIRLISNTKNSISFFLEERKCALKFIVENNSFAKLSKQDELGKIYTDFQKAFGGIVDLGIINSKGTQTVYVGPYNLKGKNYENQEWYKEVILKEYYVSDIFLGYRNMPHFIIAIKKMLPNGDFFILRSTIDTNKFNQIISGLETDSTSDAFILNEKNILQTDSKFFGKVLSSFPIELPKCKAVKRICEITDHNGLKWLLGYTRIPNSPFIFALVKKPLVLRSGLNSLKKETFYVLGFSLIIVLGVVIFISTSLVTKIYYADMRRLALLHKAEHSNKLASIGRLAAGVAHEINNPLAIINEKAGLMKDLFIYSKKYQHDKKLLDLVESILKQVERCREITHRLLGFARHVDVKMEEVDLESLIKEVLSFLHKEAEYRGIDVKIIKKHTIPLIKSDRGKLQQIFLNIINNAFAAVSKGGHIIIALESPKQNIVRISITDDGIGIPKENLKKIFEPFFSTKQDKGGTGLGLSITYGLVKKLKGDISVKSEVGKGTTFTISLPVNP</sequence>
<evidence type="ECO:0000259" key="10">
    <source>
        <dbReference type="PROSITE" id="PS50109"/>
    </source>
</evidence>
<keyword evidence="6 11" id="KW-0418">Kinase</keyword>
<feature type="transmembrane region" description="Helical" evidence="9">
    <location>
        <begin position="305"/>
        <end position="327"/>
    </location>
</feature>
<feature type="transmembrane region" description="Helical" evidence="9">
    <location>
        <begin position="35"/>
        <end position="57"/>
    </location>
</feature>
<dbReference type="PRINTS" id="PR00344">
    <property type="entry name" value="BCTRLSENSOR"/>
</dbReference>
<name>A0A1H0FLG8_9BACT</name>
<accession>A0A1H0FLG8</accession>
<dbReference type="SUPFAM" id="SSF55874">
    <property type="entry name" value="ATPase domain of HSP90 chaperone/DNA topoisomerase II/histidine kinase"/>
    <property type="match status" value="1"/>
</dbReference>
<dbReference type="OrthoDB" id="9777714at2"/>
<dbReference type="EC" id="2.7.13.3" evidence="2"/>
<dbReference type="Pfam" id="PF02518">
    <property type="entry name" value="HATPase_c"/>
    <property type="match status" value="1"/>
</dbReference>
<dbReference type="PROSITE" id="PS50109">
    <property type="entry name" value="HIS_KIN"/>
    <property type="match status" value="1"/>
</dbReference>
<evidence type="ECO:0000256" key="3">
    <source>
        <dbReference type="ARBA" id="ARBA00022553"/>
    </source>
</evidence>
<evidence type="ECO:0000256" key="1">
    <source>
        <dbReference type="ARBA" id="ARBA00000085"/>
    </source>
</evidence>
<keyword evidence="7" id="KW-0067">ATP-binding</keyword>
<comment type="catalytic activity">
    <reaction evidence="1">
        <text>ATP + protein L-histidine = ADP + protein N-phospho-L-histidine.</text>
        <dbReference type="EC" id="2.7.13.3"/>
    </reaction>
</comment>
<dbReference type="STRING" id="206665.SAMN04488516_1138"/>
<dbReference type="InterPro" id="IPR036097">
    <property type="entry name" value="HisK_dim/P_sf"/>
</dbReference>
<proteinExistence type="predicted"/>
<keyword evidence="9" id="KW-0472">Membrane</keyword>
<evidence type="ECO:0000313" key="11">
    <source>
        <dbReference type="EMBL" id="SDN95434.1"/>
    </source>
</evidence>
<dbReference type="Gene3D" id="3.30.565.10">
    <property type="entry name" value="Histidine kinase-like ATPase, C-terminal domain"/>
    <property type="match status" value="1"/>
</dbReference>
<dbReference type="SMART" id="SM00387">
    <property type="entry name" value="HATPase_c"/>
    <property type="match status" value="1"/>
</dbReference>
<dbReference type="GO" id="GO:0000155">
    <property type="term" value="F:phosphorelay sensor kinase activity"/>
    <property type="evidence" value="ECO:0007669"/>
    <property type="project" value="InterPro"/>
</dbReference>
<dbReference type="SUPFAM" id="SSF47384">
    <property type="entry name" value="Homodimeric domain of signal transducing histidine kinase"/>
    <property type="match status" value="1"/>
</dbReference>
<organism evidence="11 12">
    <name type="scientific">Desulfonauticus submarinus</name>
    <dbReference type="NCBI Taxonomy" id="206665"/>
    <lineage>
        <taxon>Bacteria</taxon>
        <taxon>Pseudomonadati</taxon>
        <taxon>Thermodesulfobacteriota</taxon>
        <taxon>Desulfovibrionia</taxon>
        <taxon>Desulfovibrionales</taxon>
        <taxon>Desulfonauticaceae</taxon>
        <taxon>Desulfonauticus</taxon>
    </lineage>
</organism>
<dbReference type="RefSeq" id="WP_092066158.1">
    <property type="nucleotide sequence ID" value="NZ_FNIN01000013.1"/>
</dbReference>
<dbReference type="GO" id="GO:0005524">
    <property type="term" value="F:ATP binding"/>
    <property type="evidence" value="ECO:0007669"/>
    <property type="project" value="UniProtKB-KW"/>
</dbReference>
<feature type="domain" description="Histidine kinase" evidence="10">
    <location>
        <begin position="359"/>
        <end position="575"/>
    </location>
</feature>
<dbReference type="EMBL" id="FNIN01000013">
    <property type="protein sequence ID" value="SDN95434.1"/>
    <property type="molecule type" value="Genomic_DNA"/>
</dbReference>
<keyword evidence="12" id="KW-1185">Reference proteome</keyword>
<evidence type="ECO:0000256" key="7">
    <source>
        <dbReference type="ARBA" id="ARBA00022840"/>
    </source>
</evidence>
<reference evidence="11 12" key="1">
    <citation type="submission" date="2016-10" db="EMBL/GenBank/DDBJ databases">
        <authorList>
            <person name="de Groot N.N."/>
        </authorList>
    </citation>
    <scope>NUCLEOTIDE SEQUENCE [LARGE SCALE GENOMIC DNA]</scope>
    <source>
        <strain evidence="11 12">DSM 15269</strain>
    </source>
</reference>
<dbReference type="InterPro" id="IPR003661">
    <property type="entry name" value="HisK_dim/P_dom"/>
</dbReference>
<dbReference type="PANTHER" id="PTHR43065">
    <property type="entry name" value="SENSOR HISTIDINE KINASE"/>
    <property type="match status" value="1"/>
</dbReference>
<dbReference type="Pfam" id="PF00512">
    <property type="entry name" value="HisKA"/>
    <property type="match status" value="1"/>
</dbReference>
<evidence type="ECO:0000256" key="4">
    <source>
        <dbReference type="ARBA" id="ARBA00022679"/>
    </source>
</evidence>
<evidence type="ECO:0000256" key="9">
    <source>
        <dbReference type="SAM" id="Phobius"/>
    </source>
</evidence>
<keyword evidence="9" id="KW-0812">Transmembrane</keyword>
<keyword evidence="8" id="KW-0902">Two-component regulatory system</keyword>
<keyword evidence="3" id="KW-0597">Phosphoprotein</keyword>
<dbReference type="AlphaFoldDB" id="A0A1H0FLG8"/>
<keyword evidence="4" id="KW-0808">Transferase</keyword>
<dbReference type="Gene3D" id="1.10.287.130">
    <property type="match status" value="1"/>
</dbReference>
<dbReference type="InterPro" id="IPR003594">
    <property type="entry name" value="HATPase_dom"/>
</dbReference>
<dbReference type="InterPro" id="IPR005467">
    <property type="entry name" value="His_kinase_dom"/>
</dbReference>
<dbReference type="PANTHER" id="PTHR43065:SF46">
    <property type="entry name" value="C4-DICARBOXYLATE TRANSPORT SENSOR PROTEIN DCTB"/>
    <property type="match status" value="1"/>
</dbReference>
<dbReference type="CDD" id="cd00082">
    <property type="entry name" value="HisKA"/>
    <property type="match status" value="1"/>
</dbReference>
<protein>
    <recommendedName>
        <fullName evidence="2">histidine kinase</fullName>
        <ecNumber evidence="2">2.7.13.3</ecNumber>
    </recommendedName>
</protein>
<evidence type="ECO:0000256" key="5">
    <source>
        <dbReference type="ARBA" id="ARBA00022741"/>
    </source>
</evidence>
<dbReference type="InterPro" id="IPR036890">
    <property type="entry name" value="HATPase_C_sf"/>
</dbReference>
<evidence type="ECO:0000313" key="12">
    <source>
        <dbReference type="Proteomes" id="UP000199602"/>
    </source>
</evidence>
<evidence type="ECO:0000256" key="8">
    <source>
        <dbReference type="ARBA" id="ARBA00023012"/>
    </source>
</evidence>
<dbReference type="Proteomes" id="UP000199602">
    <property type="component" value="Unassembled WGS sequence"/>
</dbReference>
<evidence type="ECO:0000256" key="6">
    <source>
        <dbReference type="ARBA" id="ARBA00022777"/>
    </source>
</evidence>
<gene>
    <name evidence="11" type="ORF">SAMN04488516_1138</name>
</gene>
<evidence type="ECO:0000256" key="2">
    <source>
        <dbReference type="ARBA" id="ARBA00012438"/>
    </source>
</evidence>
<dbReference type="FunFam" id="3.30.565.10:FF:000006">
    <property type="entry name" value="Sensor histidine kinase WalK"/>
    <property type="match status" value="1"/>
</dbReference>